<evidence type="ECO:0000313" key="2">
    <source>
        <dbReference type="Proteomes" id="UP000515145"/>
    </source>
</evidence>
<protein>
    <submittedName>
        <fullName evidence="3">Uncharacterized protein LOC114433894 isoform X1</fullName>
    </submittedName>
    <submittedName>
        <fullName evidence="4">Uncharacterized protein LOC114433895 isoform X1</fullName>
    </submittedName>
</protein>
<gene>
    <name evidence="3" type="primary">LOC114433894</name>
    <name evidence="4" type="synonym">LOC114433895</name>
</gene>
<evidence type="ECO:0000256" key="1">
    <source>
        <dbReference type="SAM" id="MobiDB-lite"/>
    </source>
</evidence>
<dbReference type="PANTHER" id="PTHR31025:SF25">
    <property type="entry name" value="ZINC FINGER (C2H2)-60"/>
    <property type="match status" value="1"/>
</dbReference>
<keyword evidence="2" id="KW-1185">Reference proteome</keyword>
<dbReference type="Proteomes" id="UP000515145">
    <property type="component" value="Chromosome 3"/>
</dbReference>
<sequence>MELSTEELLQKLQERGINVTEEEAQRFRDNEVDGETIECGLTDNMIAFLFSGSFKKQAKFNKFVKELKDDVVTLTLQPVPEEFYVQPLAEERNQANRRLPAVFVIPPFPRDIQTRLDNKEACQKSSRDRHKIIRVLHEAMLEYTMYPTNAEYVQVVKALIMKYPFLMDMEGNGYDTWHQSLKRKFKAERAPLIHNDEVKRSKEKFGNRGSRGSTETAGTCPRPVSEQVPAVIGEDATSIERHVHDLHMQYEKIQPDNSVVKDRMQRTFVWRRKEITDGMKVEDVLRKYPFLGTPSGLWEEVDRIHPSAVNLCHRLKEGFTCIVPKVIKLVEGKSTLAKIYSELREELLAEQLPEVDFRAALVMLPLIFKEKVDHFISVGQRVSWSPYPTVQLGDSDWKMASARKVPISVRVDGVDLCQGTGVEEGVIAAFCAYFVFNLAYPPYLKKTLTFLQRTILNITEVGDKALPVTITRTINLLF</sequence>
<organism evidence="2 3">
    <name type="scientific">Parambassis ranga</name>
    <name type="common">Indian glassy fish</name>
    <dbReference type="NCBI Taxonomy" id="210632"/>
    <lineage>
        <taxon>Eukaryota</taxon>
        <taxon>Metazoa</taxon>
        <taxon>Chordata</taxon>
        <taxon>Craniata</taxon>
        <taxon>Vertebrata</taxon>
        <taxon>Euteleostomi</taxon>
        <taxon>Actinopterygii</taxon>
        <taxon>Neopterygii</taxon>
        <taxon>Teleostei</taxon>
        <taxon>Neoteleostei</taxon>
        <taxon>Acanthomorphata</taxon>
        <taxon>Ovalentaria</taxon>
        <taxon>Ambassidae</taxon>
        <taxon>Parambassis</taxon>
    </lineage>
</organism>
<dbReference type="RefSeq" id="XP_028258478.1">
    <property type="nucleotide sequence ID" value="XM_028402677.1"/>
</dbReference>
<reference evidence="3 4" key="1">
    <citation type="submission" date="2025-04" db="UniProtKB">
        <authorList>
            <consortium name="RefSeq"/>
        </authorList>
    </citation>
    <scope>IDENTIFICATION</scope>
</reference>
<proteinExistence type="predicted"/>
<accession>A0A6P7IDN3</accession>
<name>A0A6P7IDN3_9TELE</name>
<evidence type="ECO:0000313" key="3">
    <source>
        <dbReference type="RefSeq" id="XP_028258474.1"/>
    </source>
</evidence>
<dbReference type="PANTHER" id="PTHR31025">
    <property type="entry name" value="SI:CH211-196P9.1-RELATED"/>
    <property type="match status" value="1"/>
</dbReference>
<dbReference type="RefSeq" id="XP_028258474.1">
    <property type="nucleotide sequence ID" value="XM_028402673.1"/>
</dbReference>
<dbReference type="AlphaFoldDB" id="A0A6P7IDN3"/>
<evidence type="ECO:0000313" key="4">
    <source>
        <dbReference type="RefSeq" id="XP_028258478.1"/>
    </source>
</evidence>
<feature type="region of interest" description="Disordered" evidence="1">
    <location>
        <begin position="200"/>
        <end position="223"/>
    </location>
</feature>
<dbReference type="GeneID" id="114433894"/>
<dbReference type="OrthoDB" id="10049949at2759"/>